<dbReference type="OrthoDB" id="4446543at2"/>
<reference evidence="2 3" key="1">
    <citation type="submission" date="2015-10" db="EMBL/GenBank/DDBJ databases">
        <title>Draft genome sequence of Novosphingobium fuchskuhlense DSM 25065 isolated from a surface water sample of the southwest basin of Lake Grosse Fuchskuhle.</title>
        <authorList>
            <person name="Ruckert C."/>
            <person name="Winkler A."/>
            <person name="Glaeser J."/>
            <person name="Grossart H.-P."/>
            <person name="Kalinowski J."/>
            <person name="Glaeser S."/>
        </authorList>
    </citation>
    <scope>NUCLEOTIDE SEQUENCE [LARGE SCALE GENOMIC DNA]</scope>
    <source>
        <strain evidence="2 3">FNE08-7</strain>
    </source>
</reference>
<dbReference type="AlphaFoldDB" id="A0A117UUP1"/>
<sequence>MLKPIRPAAPIRIKYEQRVLAALAEMHRTLLREIERTWNKREPETVIAADEIPAKELQLVMSRIARRWLRRFDDLADSLAEYFATQTRARCDRALAEMLRKGGMSVRFKMTPAMRDAFAAVRAENVGLIKSIASQHLTKVEMLVNQSVSQGRDLGALTKALEKSYGITRRRASLIARDQNNKATAVMARTRHLELGITKAKWMHSAGGKHPREPHVRFSGRAYDIREGHDFGDGEGKVWPGTLINCRCVAVPIVPGFDT</sequence>
<organism evidence="2 3">
    <name type="scientific">Novosphingobium fuchskuhlense</name>
    <dbReference type="NCBI Taxonomy" id="1117702"/>
    <lineage>
        <taxon>Bacteria</taxon>
        <taxon>Pseudomonadati</taxon>
        <taxon>Pseudomonadota</taxon>
        <taxon>Alphaproteobacteria</taxon>
        <taxon>Sphingomonadales</taxon>
        <taxon>Sphingomonadaceae</taxon>
        <taxon>Novosphingobium</taxon>
    </lineage>
</organism>
<evidence type="ECO:0000313" key="2">
    <source>
        <dbReference type="EMBL" id="KUR71187.1"/>
    </source>
</evidence>
<dbReference type="STRING" id="1117702.AQZ52_10980"/>
<dbReference type="Pfam" id="PF04233">
    <property type="entry name" value="Phage_Mu_F"/>
    <property type="match status" value="1"/>
</dbReference>
<protein>
    <recommendedName>
        <fullName evidence="1">Phage head morphogenesis domain-containing protein</fullName>
    </recommendedName>
</protein>
<name>A0A117UUP1_9SPHN</name>
<comment type="caution">
    <text evidence="2">The sequence shown here is derived from an EMBL/GenBank/DDBJ whole genome shotgun (WGS) entry which is preliminary data.</text>
</comment>
<gene>
    <name evidence="2" type="ORF">AQZ52_10980</name>
</gene>
<dbReference type="Proteomes" id="UP000058012">
    <property type="component" value="Unassembled WGS sequence"/>
</dbReference>
<feature type="domain" description="Phage head morphogenesis" evidence="1">
    <location>
        <begin position="139"/>
        <end position="250"/>
    </location>
</feature>
<dbReference type="EMBL" id="LLZS01000007">
    <property type="protein sequence ID" value="KUR71187.1"/>
    <property type="molecule type" value="Genomic_DNA"/>
</dbReference>
<evidence type="ECO:0000313" key="3">
    <source>
        <dbReference type="Proteomes" id="UP000058012"/>
    </source>
</evidence>
<evidence type="ECO:0000259" key="1">
    <source>
        <dbReference type="Pfam" id="PF04233"/>
    </source>
</evidence>
<keyword evidence="3" id="KW-1185">Reference proteome</keyword>
<dbReference type="InterPro" id="IPR006528">
    <property type="entry name" value="Phage_head_morphogenesis_dom"/>
</dbReference>
<proteinExistence type="predicted"/>
<dbReference type="RefSeq" id="WP_067910423.1">
    <property type="nucleotide sequence ID" value="NZ_KQ954245.1"/>
</dbReference>
<accession>A0A117UUP1</accession>